<gene>
    <name evidence="1" type="ORF">PSP31121_04012</name>
</gene>
<sequence length="182" mass="20693">MGKQWSYAEDVILEEVYERPEPLSSQLHLLPGRNESSCKNRARALGLTKVRRSYAKVRGLVIDALQLRQMTAPQIAKHTGAHINPVREELALMVNAGLVHVAKWVPAPKNNVPIRCYALGEGRNAPAPLRKTQKERGKAWLERQDKEEYRVRRAGYRIREKMKAGKLIPPRHELMTALFGSV</sequence>
<evidence type="ECO:0000313" key="2">
    <source>
        <dbReference type="Proteomes" id="UP000335538"/>
    </source>
</evidence>
<dbReference type="SUPFAM" id="SSF46785">
    <property type="entry name" value="Winged helix' DNA-binding domain"/>
    <property type="match status" value="1"/>
</dbReference>
<evidence type="ECO:0000313" key="1">
    <source>
        <dbReference type="EMBL" id="VVE82876.1"/>
    </source>
</evidence>
<dbReference type="AlphaFoldDB" id="A0A5E5BBY2"/>
<dbReference type="RefSeq" id="WP_150810491.1">
    <property type="nucleotide sequence ID" value="NZ_CABPSR010000011.1"/>
</dbReference>
<dbReference type="EMBL" id="CABPSR010000011">
    <property type="protein sequence ID" value="VVE82876.1"/>
    <property type="molecule type" value="Genomic_DNA"/>
</dbReference>
<reference evidence="1 2" key="1">
    <citation type="submission" date="2019-08" db="EMBL/GenBank/DDBJ databases">
        <authorList>
            <person name="Peeters C."/>
        </authorList>
    </citation>
    <scope>NUCLEOTIDE SEQUENCE [LARGE SCALE GENOMIC DNA]</scope>
    <source>
        <strain evidence="1 2">LMG 31121</strain>
    </source>
</reference>
<organism evidence="1 2">
    <name type="scientific">Pandoraea sputorum</name>
    <dbReference type="NCBI Taxonomy" id="93222"/>
    <lineage>
        <taxon>Bacteria</taxon>
        <taxon>Pseudomonadati</taxon>
        <taxon>Pseudomonadota</taxon>
        <taxon>Betaproteobacteria</taxon>
        <taxon>Burkholderiales</taxon>
        <taxon>Burkholderiaceae</taxon>
        <taxon>Pandoraea</taxon>
    </lineage>
</organism>
<accession>A0A5E5BBY2</accession>
<dbReference type="InterPro" id="IPR036390">
    <property type="entry name" value="WH_DNA-bd_sf"/>
</dbReference>
<proteinExistence type="predicted"/>
<protein>
    <submittedName>
        <fullName evidence="1">Uncharacterized protein</fullName>
    </submittedName>
</protein>
<dbReference type="Proteomes" id="UP000335538">
    <property type="component" value="Unassembled WGS sequence"/>
</dbReference>
<name>A0A5E5BBY2_9BURK</name>